<dbReference type="EMBL" id="FNBX01000012">
    <property type="protein sequence ID" value="SDF76425.1"/>
    <property type="molecule type" value="Genomic_DNA"/>
</dbReference>
<dbReference type="AlphaFoldDB" id="A0A1G7NQS0"/>
<accession>A0A1G7NQS0</accession>
<evidence type="ECO:0000313" key="2">
    <source>
        <dbReference type="EMBL" id="SDF76425.1"/>
    </source>
</evidence>
<dbReference type="STRING" id="571438.SAMN05192586_11258"/>
<evidence type="ECO:0000256" key="1">
    <source>
        <dbReference type="SAM" id="SignalP"/>
    </source>
</evidence>
<dbReference type="InterPro" id="IPR059232">
    <property type="entry name" value="Porin_put"/>
</dbReference>
<name>A0A1G7NQS0_9BACT</name>
<dbReference type="Proteomes" id="UP000199355">
    <property type="component" value="Unassembled WGS sequence"/>
</dbReference>
<dbReference type="NCBIfam" id="NF033939">
    <property type="entry name" value="DESULF_POR1"/>
    <property type="match status" value="1"/>
</dbReference>
<protein>
    <recommendedName>
        <fullName evidence="4">Porin</fullName>
    </recommendedName>
</protein>
<dbReference type="RefSeq" id="WP_165450936.1">
    <property type="nucleotide sequence ID" value="NZ_FNBX01000012.1"/>
</dbReference>
<reference evidence="3" key="1">
    <citation type="submission" date="2016-10" db="EMBL/GenBank/DDBJ databases">
        <authorList>
            <person name="Varghese N."/>
            <person name="Submissions S."/>
        </authorList>
    </citation>
    <scope>NUCLEOTIDE SEQUENCE [LARGE SCALE GENOMIC DNA]</scope>
    <source>
        <strain evidence="3">KHC7</strain>
    </source>
</reference>
<proteinExistence type="predicted"/>
<feature type="chain" id="PRO_5011724085" description="Porin" evidence="1">
    <location>
        <begin position="24"/>
        <end position="524"/>
    </location>
</feature>
<sequence>MKKIATLLLAAGLVFGAATGASAIDFKAKGQWIMSFDYGQNGGFTGGNGQTGFNGVKGGRYANEDEFEAKQRVRLQLDAVASEALSGTVFFEIGDQTWGKNKQGGALGADGQVVEVKNAYIDWMVPQTDLKVRMGIQGLALPSFTTNASSVLNDDVAAVVASYQFNENVGLSAFWARPYNDNFSDKDYRNGTRNNYMDNVDLVALLLPLTFDGVKVTPWAMYAGIGPNAFRTSDGNFADPTSSTSSSTYGNAYRNLASGMLPVGGALHKDGTPDGKGLFEYGNAIWAGVTGDVTMFDPFRIAWDFNYGSVTYDDSRLNRAGWLASLLFEYKLDWGVPGLYGWYGSGDDNNPANGSERMPTLHANGNNEFSNFALNGNPYIAREAILSDSMTGTWGIGVRVKDVSFVENLKHTLRLNVMGGTNSTTMAKRYLRSSASSRADVYDGANAYGVGMDPLYLTTNDTAMEVGLTNSYKMYENFTVFLDAAYIATWLDQSDSVWGDSKLNGKSDQVRDPWNVNLSFVYSF</sequence>
<evidence type="ECO:0008006" key="4">
    <source>
        <dbReference type="Google" id="ProtNLM"/>
    </source>
</evidence>
<keyword evidence="3" id="KW-1185">Reference proteome</keyword>
<keyword evidence="1" id="KW-0732">Signal</keyword>
<gene>
    <name evidence="2" type="ORF">SAMN05192586_11258</name>
</gene>
<evidence type="ECO:0000313" key="3">
    <source>
        <dbReference type="Proteomes" id="UP000199355"/>
    </source>
</evidence>
<organism evidence="2 3">
    <name type="scientific">Desulfovibrio legallii</name>
    <dbReference type="NCBI Taxonomy" id="571438"/>
    <lineage>
        <taxon>Bacteria</taxon>
        <taxon>Pseudomonadati</taxon>
        <taxon>Thermodesulfobacteriota</taxon>
        <taxon>Desulfovibrionia</taxon>
        <taxon>Desulfovibrionales</taxon>
        <taxon>Desulfovibrionaceae</taxon>
        <taxon>Desulfovibrio</taxon>
    </lineage>
</organism>
<feature type="signal peptide" evidence="1">
    <location>
        <begin position="1"/>
        <end position="23"/>
    </location>
</feature>